<accession>A0ACC1K367</accession>
<reference evidence="1" key="1">
    <citation type="submission" date="2022-07" db="EMBL/GenBank/DDBJ databases">
        <title>Phylogenomic reconstructions and comparative analyses of Kickxellomycotina fungi.</title>
        <authorList>
            <person name="Reynolds N.K."/>
            <person name="Stajich J.E."/>
            <person name="Barry K."/>
            <person name="Grigoriev I.V."/>
            <person name="Crous P."/>
            <person name="Smith M.E."/>
        </authorList>
    </citation>
    <scope>NUCLEOTIDE SEQUENCE</scope>
    <source>
        <strain evidence="1">BCRC 34191</strain>
    </source>
</reference>
<protein>
    <submittedName>
        <fullName evidence="1">Uncharacterized protein</fullName>
    </submittedName>
</protein>
<evidence type="ECO:0000313" key="1">
    <source>
        <dbReference type="EMBL" id="KAJ2772176.1"/>
    </source>
</evidence>
<comment type="caution">
    <text evidence="1">The sequence shown here is derived from an EMBL/GenBank/DDBJ whole genome shotgun (WGS) entry which is preliminary data.</text>
</comment>
<feature type="non-terminal residue" evidence="1">
    <location>
        <position position="1"/>
    </location>
</feature>
<gene>
    <name evidence="1" type="ORF">GGI18_004910</name>
</gene>
<name>A0ACC1K367_9FUNG</name>
<feature type="non-terminal residue" evidence="1">
    <location>
        <position position="349"/>
    </location>
</feature>
<proteinExistence type="predicted"/>
<organism evidence="1 2">
    <name type="scientific">Coemansia linderi</name>
    <dbReference type="NCBI Taxonomy" id="2663919"/>
    <lineage>
        <taxon>Eukaryota</taxon>
        <taxon>Fungi</taxon>
        <taxon>Fungi incertae sedis</taxon>
        <taxon>Zoopagomycota</taxon>
        <taxon>Kickxellomycotina</taxon>
        <taxon>Kickxellomycetes</taxon>
        <taxon>Kickxellales</taxon>
        <taxon>Kickxellaceae</taxon>
        <taxon>Coemansia</taxon>
    </lineage>
</organism>
<evidence type="ECO:0000313" key="2">
    <source>
        <dbReference type="Proteomes" id="UP001140066"/>
    </source>
</evidence>
<sequence length="349" mass="37225">SQLAVLRHGGEPVAFEAAEDAEGKKEARVLILAGTPIGEEVARYGPFVMNTDEQINQALVDMRSGSFGSIPGSSERMRKTNEANNLPPDGTRSSTSCSLIPGMAPSNVLADRVVKRASLLDFLITILTGSGNTAAPDMRDTLPSPNAPAVPQDTLDLYAAYSGAAYNVSTSWDCGTECQHPGTEGTVVMYHWNTPLVTSTGYIAINSNIKTIVVAFRGSNEPGDWVQDFELEPTNWPDNISGSSVVSGFLSGYLITSAQVIQTVVSLSAKFPGYTIVATGHSLGGSRASLFVADLTTKYPDLASQVQLFTYGQAKCGNQAFAQYMDSLGIQIFREVNKGDITPHLPFDN</sequence>
<keyword evidence="2" id="KW-1185">Reference proteome</keyword>
<dbReference type="Proteomes" id="UP001140066">
    <property type="component" value="Unassembled WGS sequence"/>
</dbReference>
<dbReference type="EMBL" id="JANBUK010002493">
    <property type="protein sequence ID" value="KAJ2772176.1"/>
    <property type="molecule type" value="Genomic_DNA"/>
</dbReference>